<dbReference type="Proteomes" id="UP000658382">
    <property type="component" value="Unassembled WGS sequence"/>
</dbReference>
<proteinExistence type="predicted"/>
<dbReference type="AlphaFoldDB" id="A0A917Q0X2"/>
<comment type="caution">
    <text evidence="1">The sequence shown here is derived from an EMBL/GenBank/DDBJ whole genome shotgun (WGS) entry which is preliminary data.</text>
</comment>
<reference evidence="1" key="2">
    <citation type="submission" date="2020-09" db="EMBL/GenBank/DDBJ databases">
        <authorList>
            <person name="Sun Q."/>
            <person name="Ohkuma M."/>
        </authorList>
    </citation>
    <scope>NUCLEOTIDE SEQUENCE</scope>
    <source>
        <strain evidence="1">JCM 12580</strain>
    </source>
</reference>
<dbReference type="Pfam" id="PF09963">
    <property type="entry name" value="DUF2197"/>
    <property type="match status" value="1"/>
</dbReference>
<dbReference type="EMBL" id="BMNQ01000052">
    <property type="protein sequence ID" value="GGK04258.1"/>
    <property type="molecule type" value="Genomic_DNA"/>
</dbReference>
<organism evidence="1 2">
    <name type="scientific">Lentibacillus kapialis</name>
    <dbReference type="NCBI Taxonomy" id="340214"/>
    <lineage>
        <taxon>Bacteria</taxon>
        <taxon>Bacillati</taxon>
        <taxon>Bacillota</taxon>
        <taxon>Bacilli</taxon>
        <taxon>Bacillales</taxon>
        <taxon>Bacillaceae</taxon>
        <taxon>Lentibacillus</taxon>
    </lineage>
</organism>
<evidence type="ECO:0008006" key="3">
    <source>
        <dbReference type="Google" id="ProtNLM"/>
    </source>
</evidence>
<evidence type="ECO:0000313" key="1">
    <source>
        <dbReference type="EMBL" id="GGK04258.1"/>
    </source>
</evidence>
<dbReference type="InterPro" id="IPR019241">
    <property type="entry name" value="DUF2197"/>
</dbReference>
<dbReference type="RefSeq" id="WP_188633756.1">
    <property type="nucleotide sequence ID" value="NZ_BMNQ01000052.1"/>
</dbReference>
<evidence type="ECO:0000313" key="2">
    <source>
        <dbReference type="Proteomes" id="UP000658382"/>
    </source>
</evidence>
<name>A0A917Q0X2_9BACI</name>
<reference evidence="1" key="1">
    <citation type="journal article" date="2014" name="Int. J. Syst. Evol. Microbiol.">
        <title>Complete genome sequence of Corynebacterium casei LMG S-19264T (=DSM 44701T), isolated from a smear-ripened cheese.</title>
        <authorList>
            <consortium name="US DOE Joint Genome Institute (JGI-PGF)"/>
            <person name="Walter F."/>
            <person name="Albersmeier A."/>
            <person name="Kalinowski J."/>
            <person name="Ruckert C."/>
        </authorList>
    </citation>
    <scope>NUCLEOTIDE SEQUENCE</scope>
    <source>
        <strain evidence="1">JCM 12580</strain>
    </source>
</reference>
<protein>
    <recommendedName>
        <fullName evidence="3">DUF2197 domain-containing protein</fullName>
    </recommendedName>
</protein>
<keyword evidence="2" id="KW-1185">Reference proteome</keyword>
<gene>
    <name evidence="1" type="ORF">GCM10007063_28240</name>
</gene>
<sequence length="67" mass="8015">MKVQCVLCDKVNELEDDSLQAKRLRNRRIYMYLCSECYGRIDDKTQERHATGSFKLYDPKKKNKDLI</sequence>
<accession>A0A917Q0X2</accession>